<dbReference type="EMBL" id="SBJO01000537">
    <property type="protein sequence ID" value="KAF9760721.1"/>
    <property type="molecule type" value="Genomic_DNA"/>
</dbReference>
<keyword evidence="1" id="KW-0732">Signal</keyword>
<dbReference type="AlphaFoldDB" id="A0A9P6GY62"/>
<accession>A0A9P6GY62</accession>
<name>A0A9P6GY62_9MICR</name>
<dbReference type="Proteomes" id="UP000740883">
    <property type="component" value="Unassembled WGS sequence"/>
</dbReference>
<evidence type="ECO:0000313" key="3">
    <source>
        <dbReference type="Proteomes" id="UP000740883"/>
    </source>
</evidence>
<feature type="chain" id="PRO_5040249954" evidence="1">
    <location>
        <begin position="16"/>
        <end position="490"/>
    </location>
</feature>
<proteinExistence type="predicted"/>
<sequence>MNLFLLFNLIYSAHTTVPYFFTEKEMELAIYTLYAELSSSEIQNDTLVFQNKDSNFCDFFVELNATHYILRARSFSKPKKIHYYLGKAISITNYEFIIRSISDKIKQFSSRNIPAVYFTIYLHTDSFFLMCPKQNSVIGLLENQFRRNFSVISPVRYYPFDLNEFFLKNLSKVENTGRCILYSNSICTKVYFFKKNFEEYILKKIQHNFSVFYKKNLKNTSQEHSVNGLEDEGIYDSFIIYVFRQLGTLKASQIEEYMTSEQYYGFLSPLILLITRETFSNIVFIKISKISAEELNEILKLGKIINKKFEKSCDDKYFKLGKKLSEELCERVTAAIKWILIGIALKEEKYCTEMCYFMERVFSIILEDVKIFSNVLKNTTGSQTFYEFKQATFYLLHYKSNNFLKSWLDIFLSFLESKNEYDIFNSKNENLLELSENALHDYEEWRKQLMSLLSKENDPEPDEILPYDAIIYLYNLLREENTQPTNKPVE</sequence>
<evidence type="ECO:0000256" key="1">
    <source>
        <dbReference type="SAM" id="SignalP"/>
    </source>
</evidence>
<feature type="signal peptide" evidence="1">
    <location>
        <begin position="1"/>
        <end position="15"/>
    </location>
</feature>
<keyword evidence="3" id="KW-1185">Reference proteome</keyword>
<gene>
    <name evidence="2" type="ORF">NGRA_3046</name>
</gene>
<protein>
    <submittedName>
        <fullName evidence="2">Uncharacterized protein</fullName>
    </submittedName>
</protein>
<reference evidence="2 3" key="1">
    <citation type="journal article" date="2020" name="Genome Biol. Evol.">
        <title>Comparative genomics of strictly vertically transmitted, feminizing microsporidia endosymbionts of amphipod crustaceans.</title>
        <authorList>
            <person name="Cormier A."/>
            <person name="Chebbi M.A."/>
            <person name="Giraud I."/>
            <person name="Wattier R."/>
            <person name="Teixeira M."/>
            <person name="Gilbert C."/>
            <person name="Rigaud T."/>
            <person name="Cordaux R."/>
        </authorList>
    </citation>
    <scope>NUCLEOTIDE SEQUENCE [LARGE SCALE GENOMIC DNA]</scope>
    <source>
        <strain evidence="2 3">Ou3-Ou53</strain>
    </source>
</reference>
<evidence type="ECO:0000313" key="2">
    <source>
        <dbReference type="EMBL" id="KAF9760721.1"/>
    </source>
</evidence>
<organism evidence="2 3">
    <name type="scientific">Nosema granulosis</name>
    <dbReference type="NCBI Taxonomy" id="83296"/>
    <lineage>
        <taxon>Eukaryota</taxon>
        <taxon>Fungi</taxon>
        <taxon>Fungi incertae sedis</taxon>
        <taxon>Microsporidia</taxon>
        <taxon>Nosematidae</taxon>
        <taxon>Nosema</taxon>
    </lineage>
</organism>
<comment type="caution">
    <text evidence="2">The sequence shown here is derived from an EMBL/GenBank/DDBJ whole genome shotgun (WGS) entry which is preliminary data.</text>
</comment>